<protein>
    <submittedName>
        <fullName evidence="1">Uncharacterized protein</fullName>
    </submittedName>
</protein>
<dbReference type="EMBL" id="JBBPBK010000009">
    <property type="protein sequence ID" value="KAK9278004.1"/>
    <property type="molecule type" value="Genomic_DNA"/>
</dbReference>
<name>A0AAP0WSM4_LIQFO</name>
<dbReference type="AlphaFoldDB" id="A0AAP0WSM4"/>
<reference evidence="1 2" key="1">
    <citation type="journal article" date="2024" name="Plant J.">
        <title>Genome sequences and population genomics reveal climatic adaptation and genomic divergence between two closely related sweetgum species.</title>
        <authorList>
            <person name="Xu W.Q."/>
            <person name="Ren C.Q."/>
            <person name="Zhang X.Y."/>
            <person name="Comes H.P."/>
            <person name="Liu X.H."/>
            <person name="Li Y.G."/>
            <person name="Kettle C.J."/>
            <person name="Jalonen R."/>
            <person name="Gaisberger H."/>
            <person name="Ma Y.Z."/>
            <person name="Qiu Y.X."/>
        </authorList>
    </citation>
    <scope>NUCLEOTIDE SEQUENCE [LARGE SCALE GENOMIC DNA]</scope>
    <source>
        <strain evidence="1">Hangzhou</strain>
    </source>
</reference>
<proteinExistence type="predicted"/>
<evidence type="ECO:0000313" key="1">
    <source>
        <dbReference type="EMBL" id="KAK9278004.1"/>
    </source>
</evidence>
<accession>A0AAP0WSM4</accession>
<sequence>MAILMVTHSQISQVIREYRKTTYQVPMAVLGVLGDDNVLNARFAEEVKDDSCSVIGSNDAYSGTASLPKKCINNYDPNDWTSDSFSDS</sequence>
<comment type="caution">
    <text evidence="1">The sequence shown here is derived from an EMBL/GenBank/DDBJ whole genome shotgun (WGS) entry which is preliminary data.</text>
</comment>
<organism evidence="1 2">
    <name type="scientific">Liquidambar formosana</name>
    <name type="common">Formosan gum</name>
    <dbReference type="NCBI Taxonomy" id="63359"/>
    <lineage>
        <taxon>Eukaryota</taxon>
        <taxon>Viridiplantae</taxon>
        <taxon>Streptophyta</taxon>
        <taxon>Embryophyta</taxon>
        <taxon>Tracheophyta</taxon>
        <taxon>Spermatophyta</taxon>
        <taxon>Magnoliopsida</taxon>
        <taxon>eudicotyledons</taxon>
        <taxon>Gunneridae</taxon>
        <taxon>Pentapetalae</taxon>
        <taxon>Saxifragales</taxon>
        <taxon>Altingiaceae</taxon>
        <taxon>Liquidambar</taxon>
    </lineage>
</organism>
<dbReference type="Proteomes" id="UP001415857">
    <property type="component" value="Unassembled WGS sequence"/>
</dbReference>
<gene>
    <name evidence="1" type="ORF">L1049_027561</name>
</gene>
<keyword evidence="2" id="KW-1185">Reference proteome</keyword>
<evidence type="ECO:0000313" key="2">
    <source>
        <dbReference type="Proteomes" id="UP001415857"/>
    </source>
</evidence>